<protein>
    <submittedName>
        <fullName evidence="1">DUF1824 family protein</fullName>
    </submittedName>
</protein>
<keyword evidence="2" id="KW-1185">Reference proteome</keyword>
<dbReference type="RefSeq" id="WP_252663791.1">
    <property type="nucleotide sequence ID" value="NZ_CP098611.1"/>
</dbReference>
<reference evidence="1" key="1">
    <citation type="submission" date="2022-06" db="EMBL/GenBank/DDBJ databases">
        <title>Genome sequence of Phormidium yuhuli AB48 isolated from an industrial photobioreactor environment.</title>
        <authorList>
            <person name="Qiu Y."/>
            <person name="Noonan A.J.C."/>
            <person name="Dofher K."/>
            <person name="Koch M."/>
            <person name="Kieft B."/>
            <person name="Lin X."/>
            <person name="Ziels R.M."/>
            <person name="Hallam S.J."/>
        </authorList>
    </citation>
    <scope>NUCLEOTIDE SEQUENCE</scope>
    <source>
        <strain evidence="1">AB48</strain>
    </source>
</reference>
<name>A0ABY5ASM1_9CYAN</name>
<gene>
    <name evidence="1" type="ORF">NEA10_03265</name>
</gene>
<dbReference type="SUPFAM" id="SSF160532">
    <property type="entry name" value="Ava3019-like"/>
    <property type="match status" value="1"/>
</dbReference>
<sequence>MLETEQTLLKRVGLIEDAIADRPAVRQALYAIRPHCDYQIFGICAENPQEAIATLNRYTDVLGYPRAPELPSPELDALEGPVYLKYNPKTDLYYLNPYEGKERGVIISCQSVYDDGIRDTYGHFPLDLFDDISPEEIPEDIPSKLHP</sequence>
<dbReference type="Pfam" id="PF08854">
    <property type="entry name" value="DUF1824"/>
    <property type="match status" value="1"/>
</dbReference>
<dbReference type="Proteomes" id="UP001056708">
    <property type="component" value="Chromosome"/>
</dbReference>
<dbReference type="Gene3D" id="3.30.360.10">
    <property type="entry name" value="Dihydrodipicolinate Reductase, domain 2"/>
    <property type="match status" value="1"/>
</dbReference>
<accession>A0ABY5ASM1</accession>
<proteinExistence type="predicted"/>
<evidence type="ECO:0000313" key="2">
    <source>
        <dbReference type="Proteomes" id="UP001056708"/>
    </source>
</evidence>
<organism evidence="1 2">
    <name type="scientific">Phormidium yuhuli AB48</name>
    <dbReference type="NCBI Taxonomy" id="2940671"/>
    <lineage>
        <taxon>Bacteria</taxon>
        <taxon>Bacillati</taxon>
        <taxon>Cyanobacteriota</taxon>
        <taxon>Cyanophyceae</taxon>
        <taxon>Oscillatoriophycideae</taxon>
        <taxon>Oscillatoriales</taxon>
        <taxon>Oscillatoriaceae</taxon>
        <taxon>Phormidium</taxon>
        <taxon>Phormidium yuhuli</taxon>
    </lineage>
</organism>
<evidence type="ECO:0000313" key="1">
    <source>
        <dbReference type="EMBL" id="USR91761.1"/>
    </source>
</evidence>
<dbReference type="InterPro" id="IPR014953">
    <property type="entry name" value="DUF1824"/>
</dbReference>
<dbReference type="EMBL" id="CP098611">
    <property type="protein sequence ID" value="USR91761.1"/>
    <property type="molecule type" value="Genomic_DNA"/>
</dbReference>